<name>A0A5B0G550_9BURK</name>
<dbReference type="RefSeq" id="WP_149676472.1">
    <property type="nucleotide sequence ID" value="NZ_VTUZ01000073.1"/>
</dbReference>
<dbReference type="EMBL" id="VTUZ01000073">
    <property type="protein sequence ID" value="KAA0997775.1"/>
    <property type="molecule type" value="Genomic_DNA"/>
</dbReference>
<proteinExistence type="predicted"/>
<dbReference type="Proteomes" id="UP000325273">
    <property type="component" value="Unassembled WGS sequence"/>
</dbReference>
<evidence type="ECO:0000313" key="2">
    <source>
        <dbReference type="Proteomes" id="UP000325273"/>
    </source>
</evidence>
<accession>A0A5B0G550</accession>
<evidence type="ECO:0000313" key="1">
    <source>
        <dbReference type="EMBL" id="KAA0997775.1"/>
    </source>
</evidence>
<protein>
    <submittedName>
        <fullName evidence="1">Uncharacterized protein</fullName>
    </submittedName>
</protein>
<gene>
    <name evidence="1" type="ORF">FVF58_47665</name>
</gene>
<keyword evidence="2" id="KW-1185">Reference proteome</keyword>
<comment type="caution">
    <text evidence="1">The sequence shown here is derived from an EMBL/GenBank/DDBJ whole genome shotgun (WGS) entry which is preliminary data.</text>
</comment>
<organism evidence="1 2">
    <name type="scientific">Paraburkholderia panacisoli</name>
    <dbReference type="NCBI Taxonomy" id="2603818"/>
    <lineage>
        <taxon>Bacteria</taxon>
        <taxon>Pseudomonadati</taxon>
        <taxon>Pseudomonadota</taxon>
        <taxon>Betaproteobacteria</taxon>
        <taxon>Burkholderiales</taxon>
        <taxon>Burkholderiaceae</taxon>
        <taxon>Paraburkholderia</taxon>
    </lineage>
</organism>
<sequence>MLEREAGVGQRNCRVASGELLKLFRLCPLAIQPDFIYINRNAYYLMDGPTHCLVAARRHGYYVCTVIHVSLAGADTGAFSGGILRPASASFLSSG</sequence>
<reference evidence="1 2" key="1">
    <citation type="submission" date="2019-08" db="EMBL/GenBank/DDBJ databases">
        <title>Paraburkholderia sp. DCY113.</title>
        <authorList>
            <person name="Kang J."/>
        </authorList>
    </citation>
    <scope>NUCLEOTIDE SEQUENCE [LARGE SCALE GENOMIC DNA]</scope>
    <source>
        <strain evidence="1 2">DCY113</strain>
    </source>
</reference>
<dbReference type="AlphaFoldDB" id="A0A5B0G550"/>